<organism evidence="1 2">
    <name type="scientific">Gluconobacter kanchanaburiensis NBRC 103587</name>
    <dbReference type="NCBI Taxonomy" id="1307948"/>
    <lineage>
        <taxon>Bacteria</taxon>
        <taxon>Pseudomonadati</taxon>
        <taxon>Pseudomonadota</taxon>
        <taxon>Alphaproteobacteria</taxon>
        <taxon>Acetobacterales</taxon>
        <taxon>Acetobacteraceae</taxon>
        <taxon>Gluconobacter</taxon>
    </lineage>
</organism>
<evidence type="ECO:0000313" key="1">
    <source>
        <dbReference type="EMBL" id="GEK97457.1"/>
    </source>
</evidence>
<proteinExistence type="predicted"/>
<evidence type="ECO:0000313" key="2">
    <source>
        <dbReference type="Proteomes" id="UP000321079"/>
    </source>
</evidence>
<dbReference type="Proteomes" id="UP000321079">
    <property type="component" value="Unassembled WGS sequence"/>
</dbReference>
<accession>A0A511BI24</accession>
<protein>
    <submittedName>
        <fullName evidence="1">Uncharacterized protein</fullName>
    </submittedName>
</protein>
<sequence>MITFQKAAFAVIASFSEGLNVSSGKGLVAAGSRVAGSIQESISLSNTESVPIQKIANRMLPSTTPAQVCIQPIERLKF</sequence>
<dbReference type="AlphaFoldDB" id="A0A511BI24"/>
<dbReference type="EMBL" id="BJVA01000029">
    <property type="protein sequence ID" value="GEK97457.1"/>
    <property type="molecule type" value="Genomic_DNA"/>
</dbReference>
<keyword evidence="2" id="KW-1185">Reference proteome</keyword>
<gene>
    <name evidence="1" type="ORF">GKA01_26540</name>
</gene>
<comment type="caution">
    <text evidence="1">The sequence shown here is derived from an EMBL/GenBank/DDBJ whole genome shotgun (WGS) entry which is preliminary data.</text>
</comment>
<name>A0A511BI24_9PROT</name>
<reference evidence="1 2" key="1">
    <citation type="submission" date="2019-07" db="EMBL/GenBank/DDBJ databases">
        <title>Whole genome shotgun sequence of Gluconobacter kanchanaburiensis NBRC 103587.</title>
        <authorList>
            <person name="Hosoyama A."/>
            <person name="Uohara A."/>
            <person name="Ohji S."/>
            <person name="Ichikawa N."/>
        </authorList>
    </citation>
    <scope>NUCLEOTIDE SEQUENCE [LARGE SCALE GENOMIC DNA]</scope>
    <source>
        <strain evidence="1 2">NBRC 103587</strain>
    </source>
</reference>